<accession>A0ABC9X4S7</accession>
<keyword evidence="3" id="KW-1185">Reference proteome</keyword>
<evidence type="ECO:0000313" key="2">
    <source>
        <dbReference type="EMBL" id="GAB0192437.1"/>
    </source>
</evidence>
<feature type="domain" description="Reverse transcriptase" evidence="1">
    <location>
        <begin position="20"/>
        <end position="94"/>
    </location>
</feature>
<evidence type="ECO:0000313" key="3">
    <source>
        <dbReference type="Proteomes" id="UP001623348"/>
    </source>
</evidence>
<sequence>MAFCDEKSGSVNEGKAADNVYFDAGKAFSTVSHNILIDKLMEVRTRQLEGVMDWLTCQAQSSRKSSWGQVTSRVPQGLILGPIQFNISINALDDGTECTPSKPTDDTEGGGMADAPDGCAAIQRDLDKMEEWADGNIVKFNKVPCT</sequence>
<reference evidence="2 3" key="1">
    <citation type="submission" date="2024-06" db="EMBL/GenBank/DDBJ databases">
        <title>The draft genome of Grus japonensis, version 3.</title>
        <authorList>
            <person name="Nabeshima K."/>
            <person name="Suzuki S."/>
            <person name="Onuma M."/>
        </authorList>
    </citation>
    <scope>NUCLEOTIDE SEQUENCE [LARGE SCALE GENOMIC DNA]</scope>
    <source>
        <strain evidence="2 3">451A</strain>
    </source>
</reference>
<dbReference type="PANTHER" id="PTHR33332">
    <property type="entry name" value="REVERSE TRANSCRIPTASE DOMAIN-CONTAINING PROTEIN"/>
    <property type="match status" value="1"/>
</dbReference>
<dbReference type="Proteomes" id="UP001623348">
    <property type="component" value="Unassembled WGS sequence"/>
</dbReference>
<comment type="caution">
    <text evidence="2">The sequence shown here is derived from an EMBL/GenBank/DDBJ whole genome shotgun (WGS) entry which is preliminary data.</text>
</comment>
<organism evidence="2 3">
    <name type="scientific">Grus japonensis</name>
    <name type="common">Japanese crane</name>
    <name type="synonym">Red-crowned crane</name>
    <dbReference type="NCBI Taxonomy" id="30415"/>
    <lineage>
        <taxon>Eukaryota</taxon>
        <taxon>Metazoa</taxon>
        <taxon>Chordata</taxon>
        <taxon>Craniata</taxon>
        <taxon>Vertebrata</taxon>
        <taxon>Euteleostomi</taxon>
        <taxon>Archelosauria</taxon>
        <taxon>Archosauria</taxon>
        <taxon>Dinosauria</taxon>
        <taxon>Saurischia</taxon>
        <taxon>Theropoda</taxon>
        <taxon>Coelurosauria</taxon>
        <taxon>Aves</taxon>
        <taxon>Neognathae</taxon>
        <taxon>Neoaves</taxon>
        <taxon>Gruiformes</taxon>
        <taxon>Gruidae</taxon>
        <taxon>Grus</taxon>
    </lineage>
</organism>
<dbReference type="EMBL" id="BAAFJT010000007">
    <property type="protein sequence ID" value="GAB0192437.1"/>
    <property type="molecule type" value="Genomic_DNA"/>
</dbReference>
<dbReference type="Pfam" id="PF00078">
    <property type="entry name" value="RVT_1"/>
    <property type="match status" value="1"/>
</dbReference>
<dbReference type="InterPro" id="IPR000477">
    <property type="entry name" value="RT_dom"/>
</dbReference>
<protein>
    <submittedName>
        <fullName evidence="2">Mitochondrial enolase superfamily member 1</fullName>
    </submittedName>
</protein>
<proteinExistence type="predicted"/>
<evidence type="ECO:0000259" key="1">
    <source>
        <dbReference type="Pfam" id="PF00078"/>
    </source>
</evidence>
<gene>
    <name evidence="2" type="ORF">GRJ2_001709000</name>
</gene>
<dbReference type="AlphaFoldDB" id="A0ABC9X4S7"/>
<name>A0ABC9X4S7_GRUJA</name>